<keyword evidence="3" id="KW-1185">Reference proteome</keyword>
<feature type="region of interest" description="Disordered" evidence="1">
    <location>
        <begin position="14"/>
        <end position="59"/>
    </location>
</feature>
<dbReference type="EMBL" id="JAROAS010000079">
    <property type="protein sequence ID" value="MED4130685.1"/>
    <property type="molecule type" value="Genomic_DNA"/>
</dbReference>
<dbReference type="Proteomes" id="UP001341820">
    <property type="component" value="Unassembled WGS sequence"/>
</dbReference>
<organism evidence="2 3">
    <name type="scientific">Shouchella miscanthi</name>
    <dbReference type="NCBI Taxonomy" id="2598861"/>
    <lineage>
        <taxon>Bacteria</taxon>
        <taxon>Bacillati</taxon>
        <taxon>Bacillota</taxon>
        <taxon>Bacilli</taxon>
        <taxon>Bacillales</taxon>
        <taxon>Bacillaceae</taxon>
        <taxon>Shouchella</taxon>
    </lineage>
</organism>
<feature type="compositionally biased region" description="Gly residues" evidence="1">
    <location>
        <begin position="37"/>
        <end position="47"/>
    </location>
</feature>
<evidence type="ECO:0008006" key="4">
    <source>
        <dbReference type="Google" id="ProtNLM"/>
    </source>
</evidence>
<gene>
    <name evidence="2" type="ORF">P5F74_21475</name>
</gene>
<evidence type="ECO:0000256" key="1">
    <source>
        <dbReference type="SAM" id="MobiDB-lite"/>
    </source>
</evidence>
<proteinExistence type="predicted"/>
<feature type="region of interest" description="Disordered" evidence="1">
    <location>
        <begin position="119"/>
        <end position="141"/>
    </location>
</feature>
<reference evidence="2 3" key="1">
    <citation type="submission" date="2023-03" db="EMBL/GenBank/DDBJ databases">
        <title>Bacillus Genome Sequencing.</title>
        <authorList>
            <person name="Dunlap C."/>
        </authorList>
    </citation>
    <scope>NUCLEOTIDE SEQUENCE [LARGE SCALE GENOMIC DNA]</scope>
    <source>
        <strain evidence="2 3">B-4107</strain>
    </source>
</reference>
<evidence type="ECO:0000313" key="2">
    <source>
        <dbReference type="EMBL" id="MED4130685.1"/>
    </source>
</evidence>
<protein>
    <recommendedName>
        <fullName evidence="4">Collagen-like protein</fullName>
    </recommendedName>
</protein>
<sequence>MDFYNFDNVQRFSRTPRNGGGFLDGIAGPTGPTGPTGPAGGGTGITGPTGPTGPTGLGLDNIIPFSEGIRPSLVAGDFVSFNGSLYRVLVNAPVGDPGTSPEYELVIGNGGTGTTGITGPTGATGATGLDGATGPTGLDGA</sequence>
<evidence type="ECO:0000313" key="3">
    <source>
        <dbReference type="Proteomes" id="UP001341820"/>
    </source>
</evidence>
<feature type="compositionally biased region" description="Low complexity" evidence="1">
    <location>
        <begin position="48"/>
        <end position="59"/>
    </location>
</feature>
<feature type="non-terminal residue" evidence="2">
    <location>
        <position position="141"/>
    </location>
</feature>
<name>A0ABU6NRF5_9BACI</name>
<comment type="caution">
    <text evidence="2">The sequence shown here is derived from an EMBL/GenBank/DDBJ whole genome shotgun (WGS) entry which is preliminary data.</text>
</comment>
<accession>A0ABU6NRF5</accession>